<dbReference type="InterPro" id="IPR036412">
    <property type="entry name" value="HAD-like_sf"/>
</dbReference>
<sequence length="206" mass="23052">MILLFDFGGVLVDLDRERCIRSFAALGFDIRPYLGTYRQAGVFSQLESGKIGIPAFCASLRELSGNAALTDEQIVAAWEDYLIGVPTERLDMLQRIKQHYPVSLLSNTNPVHWRQACDDFFRYQGKTVDDFFDSIFLSYELGAEKPAPEVYDAVVRGLGVPASEVLFFDDSEVNCESAHACGLQSLLAPAGSEWFKYFDENGKLQL</sequence>
<dbReference type="AlphaFoldDB" id="J9FTS3"/>
<name>J9FTS3_9ZZZZ</name>
<dbReference type="EMBL" id="AMCI01004301">
    <property type="protein sequence ID" value="EJW98366.1"/>
    <property type="molecule type" value="Genomic_DNA"/>
</dbReference>
<proteinExistence type="predicted"/>
<dbReference type="NCBIfam" id="TIGR01509">
    <property type="entry name" value="HAD-SF-IA-v3"/>
    <property type="match status" value="1"/>
</dbReference>
<dbReference type="Pfam" id="PF00702">
    <property type="entry name" value="Hydrolase"/>
    <property type="match status" value="1"/>
</dbReference>
<dbReference type="SUPFAM" id="SSF56784">
    <property type="entry name" value="HAD-like"/>
    <property type="match status" value="1"/>
</dbReference>
<keyword evidence="1" id="KW-0378">Hydrolase</keyword>
<dbReference type="Gene3D" id="1.10.150.240">
    <property type="entry name" value="Putative phosphatase, domain 2"/>
    <property type="match status" value="1"/>
</dbReference>
<protein>
    <submittedName>
        <fullName evidence="1">Haloacid dehalogenase-type hydrolase</fullName>
    </submittedName>
</protein>
<evidence type="ECO:0000313" key="1">
    <source>
        <dbReference type="EMBL" id="EJW98366.1"/>
    </source>
</evidence>
<dbReference type="PANTHER" id="PTHR43611">
    <property type="entry name" value="ALPHA-D-GLUCOSE 1-PHOSPHATE PHOSPHATASE"/>
    <property type="match status" value="1"/>
</dbReference>
<reference evidence="1" key="1">
    <citation type="journal article" date="2012" name="PLoS ONE">
        <title>Gene sets for utilization of primary and secondary nutrition supplies in the distal gut of endangered iberian lynx.</title>
        <authorList>
            <person name="Alcaide M."/>
            <person name="Messina E."/>
            <person name="Richter M."/>
            <person name="Bargiela R."/>
            <person name="Peplies J."/>
            <person name="Huws S.A."/>
            <person name="Newbold C.J."/>
            <person name="Golyshin P.N."/>
            <person name="Simon M.A."/>
            <person name="Lopez G."/>
            <person name="Yakimov M.M."/>
            <person name="Ferrer M."/>
        </authorList>
    </citation>
    <scope>NUCLEOTIDE SEQUENCE</scope>
</reference>
<comment type="caution">
    <text evidence="1">The sequence shown here is derived from an EMBL/GenBank/DDBJ whole genome shotgun (WGS) entry which is preliminary data.</text>
</comment>
<organism evidence="1">
    <name type="scientific">gut metagenome</name>
    <dbReference type="NCBI Taxonomy" id="749906"/>
    <lineage>
        <taxon>unclassified sequences</taxon>
        <taxon>metagenomes</taxon>
        <taxon>organismal metagenomes</taxon>
    </lineage>
</organism>
<dbReference type="CDD" id="cd02603">
    <property type="entry name" value="HAD_sEH-N_like"/>
    <property type="match status" value="1"/>
</dbReference>
<dbReference type="InterPro" id="IPR023214">
    <property type="entry name" value="HAD_sf"/>
</dbReference>
<dbReference type="SFLD" id="SFLDG01129">
    <property type="entry name" value="C1.5:_HAD__Beta-PGM__Phosphata"/>
    <property type="match status" value="1"/>
</dbReference>
<dbReference type="InterPro" id="IPR006439">
    <property type="entry name" value="HAD-SF_hydro_IA"/>
</dbReference>
<dbReference type="InterPro" id="IPR023198">
    <property type="entry name" value="PGP-like_dom2"/>
</dbReference>
<accession>J9FTS3</accession>
<dbReference type="Gene3D" id="3.40.50.1000">
    <property type="entry name" value="HAD superfamily/HAD-like"/>
    <property type="match status" value="1"/>
</dbReference>
<dbReference type="GO" id="GO:0016787">
    <property type="term" value="F:hydrolase activity"/>
    <property type="evidence" value="ECO:0007669"/>
    <property type="project" value="UniProtKB-KW"/>
</dbReference>
<gene>
    <name evidence="1" type="ORF">EVA_13541</name>
</gene>
<dbReference type="PANTHER" id="PTHR43611:SF3">
    <property type="entry name" value="FLAVIN MONONUCLEOTIDE HYDROLASE 1, CHLOROPLATIC"/>
    <property type="match status" value="1"/>
</dbReference>
<dbReference type="SFLD" id="SFLDS00003">
    <property type="entry name" value="Haloacid_Dehalogenase"/>
    <property type="match status" value="1"/>
</dbReference>